<dbReference type="InterPro" id="IPR003123">
    <property type="entry name" value="VPS9"/>
</dbReference>
<dbReference type="GO" id="GO:0043005">
    <property type="term" value="C:neuron projection"/>
    <property type="evidence" value="ECO:0007669"/>
    <property type="project" value="TreeGrafter"/>
</dbReference>
<evidence type="ECO:0000313" key="2">
    <source>
        <dbReference type="EMBL" id="CAD7233591.1"/>
    </source>
</evidence>
<dbReference type="Pfam" id="PF12796">
    <property type="entry name" value="Ank_2"/>
    <property type="match status" value="1"/>
</dbReference>
<gene>
    <name evidence="2" type="ORF">CTOB1V02_LOCUS11412</name>
</gene>
<dbReference type="GO" id="GO:0005770">
    <property type="term" value="C:late endosome"/>
    <property type="evidence" value="ECO:0007669"/>
    <property type="project" value="TreeGrafter"/>
</dbReference>
<dbReference type="SUPFAM" id="SSF109993">
    <property type="entry name" value="VPS9 domain"/>
    <property type="match status" value="1"/>
</dbReference>
<dbReference type="Pfam" id="PF02204">
    <property type="entry name" value="VPS9"/>
    <property type="match status" value="1"/>
</dbReference>
<dbReference type="OrthoDB" id="411646at2759"/>
<dbReference type="EMBL" id="OB666570">
    <property type="protein sequence ID" value="CAD7233591.1"/>
    <property type="molecule type" value="Genomic_DNA"/>
</dbReference>
<dbReference type="SMART" id="SM00167">
    <property type="entry name" value="VPS9"/>
    <property type="match status" value="1"/>
</dbReference>
<dbReference type="PROSITE" id="PS50297">
    <property type="entry name" value="ANK_REP_REGION"/>
    <property type="match status" value="6"/>
</dbReference>
<dbReference type="PANTHER" id="PTHR24170:SF2">
    <property type="entry name" value="ANKYRIN REPEAT DOMAIN-CONTAINING PROTEIN 27"/>
    <property type="match status" value="1"/>
</dbReference>
<dbReference type="PANTHER" id="PTHR24170">
    <property type="entry name" value="ANKYRIN REPEAT DOMAIN-CONTAINING PROTEIN 27"/>
    <property type="match status" value="1"/>
</dbReference>
<dbReference type="PRINTS" id="PR01415">
    <property type="entry name" value="ANKYRIN"/>
</dbReference>
<dbReference type="InterPro" id="IPR037191">
    <property type="entry name" value="VPS9_dom_sf"/>
</dbReference>
<reference evidence="2" key="1">
    <citation type="submission" date="2020-11" db="EMBL/GenBank/DDBJ databases">
        <authorList>
            <person name="Tran Van P."/>
        </authorList>
    </citation>
    <scope>NUCLEOTIDE SEQUENCE</scope>
</reference>
<feature type="region of interest" description="Disordered" evidence="1">
    <location>
        <begin position="641"/>
        <end position="664"/>
    </location>
</feature>
<dbReference type="GO" id="GO:0005769">
    <property type="term" value="C:early endosome"/>
    <property type="evidence" value="ECO:0007669"/>
    <property type="project" value="TreeGrafter"/>
</dbReference>
<dbReference type="Pfam" id="PF13857">
    <property type="entry name" value="Ank_5"/>
    <property type="match status" value="1"/>
</dbReference>
<dbReference type="GO" id="GO:0097422">
    <property type="term" value="C:tubular endosome"/>
    <property type="evidence" value="ECO:0007669"/>
    <property type="project" value="TreeGrafter"/>
</dbReference>
<dbReference type="SUPFAM" id="SSF48403">
    <property type="entry name" value="Ankyrin repeat"/>
    <property type="match status" value="2"/>
</dbReference>
<dbReference type="GO" id="GO:0000149">
    <property type="term" value="F:SNARE binding"/>
    <property type="evidence" value="ECO:0007669"/>
    <property type="project" value="TreeGrafter"/>
</dbReference>
<sequence>MPRKRKSSATEESPVEENSKIIPMGSELVRRVQSLKYLPPTEYSHFSPEAGGACRKRSVGESSEKEEMKANAPVCVHVLLNRLSPKDIEDALRREWKKEDGGLKKNKAKCITSQHIHQFNYRQELLVFAETKFSALVSDAFQCLKPTGVRGGDGNLDEDLESNVFFKYLKERFDALYRQCVQENWVICVPRQGVFGPDMTDITQEDVLGHILVPREDDKESSSGIGHFRTLTDHQVSVTPSNLIDLVHEFGRLEARILFRVSYYCTLDNVKFKHSVWCLSASLSSDRVAILEESVQPLKSISTCISHLKALNKSHHLDALDDKIREFLKNLRVESVTAIPQLKHSVVTLIQECRDSLQTAESVKTFTGLRARHANLALESYVLYHLHPTLLYILAGFTCEEDSQLNKAIQYINALEPPYEIPPDVFELARHEFLRLEVLRTPLEKLECLCRVAQQVSEGLGRKGDIAASDDILTALVHLVLRHPSNRWFAEFAFISEFSDAIVHHEMDERAYFLASLEAALEHVKSAKGFPALVCAPALEPVLEDVESRQQKQFREAWSLTLQDKAEEVMEVMKDAKHCTIEALQQLCHPLCTCERCEAVVLQIEHLIRVPDARGMTLLHVAAAAGAVNVLEALLKHVTNDSHDPVTQGSKESRDNPGRDISRPDSAFKWTPLHHAARLGHQNALLLLLHAAADASLPDGEGRLPLHLAAMRGHESCVKAMLYYAEHTGPALDVNHQDCYGSSALHYASYWGHLGIVRILLGYDANPFLKNRRKETPQDLAPNVHVENALKNSAANRLVSTAWVVVSLRSERGHRGPPTPSARERELRSKCFKAIAIGDVQLACYYLGIQPSTQDCDCEGQCASTLRSALPLDSANEDGYSALHMAILYHSTSLVDALLKHGANPNVRTGGGMTALHLACQCNLLDIVGLLLKEPVDASAQDKFRNTALHYAAIMGSGALVELLLGCPRARLSLKLKNRSNRTPRQEAIQRKHKEIIPLLRNAEMDG</sequence>
<dbReference type="Gene3D" id="1.20.1050.80">
    <property type="entry name" value="VPS9 domain"/>
    <property type="match status" value="1"/>
</dbReference>
<dbReference type="InterPro" id="IPR051248">
    <property type="entry name" value="UPF0507/Ank_repeat_27"/>
</dbReference>
<dbReference type="InterPro" id="IPR002110">
    <property type="entry name" value="Ankyrin_rpt"/>
</dbReference>
<feature type="region of interest" description="Disordered" evidence="1">
    <location>
        <begin position="1"/>
        <end position="20"/>
    </location>
</feature>
<organism evidence="2">
    <name type="scientific">Cyprideis torosa</name>
    <dbReference type="NCBI Taxonomy" id="163714"/>
    <lineage>
        <taxon>Eukaryota</taxon>
        <taxon>Metazoa</taxon>
        <taxon>Ecdysozoa</taxon>
        <taxon>Arthropoda</taxon>
        <taxon>Crustacea</taxon>
        <taxon>Oligostraca</taxon>
        <taxon>Ostracoda</taxon>
        <taxon>Podocopa</taxon>
        <taxon>Podocopida</taxon>
        <taxon>Cytherocopina</taxon>
        <taxon>Cytheroidea</taxon>
        <taxon>Cytherideidae</taxon>
        <taxon>Cyprideis</taxon>
    </lineage>
</organism>
<dbReference type="SMART" id="SM00248">
    <property type="entry name" value="ANK"/>
    <property type="match status" value="7"/>
</dbReference>
<dbReference type="AlphaFoldDB" id="A0A7R8WR80"/>
<dbReference type="GO" id="GO:0005886">
    <property type="term" value="C:plasma membrane"/>
    <property type="evidence" value="ECO:0007669"/>
    <property type="project" value="TreeGrafter"/>
</dbReference>
<protein>
    <submittedName>
        <fullName evidence="2">Uncharacterized protein</fullName>
    </submittedName>
</protein>
<feature type="compositionally biased region" description="Basic and acidic residues" evidence="1">
    <location>
        <begin position="651"/>
        <end position="663"/>
    </location>
</feature>
<name>A0A7R8WR80_9CRUS</name>
<dbReference type="GO" id="GO:0045022">
    <property type="term" value="P:early endosome to late endosome transport"/>
    <property type="evidence" value="ECO:0007669"/>
    <property type="project" value="TreeGrafter"/>
</dbReference>
<proteinExistence type="predicted"/>
<dbReference type="GO" id="GO:0005085">
    <property type="term" value="F:guanyl-nucleotide exchange factor activity"/>
    <property type="evidence" value="ECO:0007669"/>
    <property type="project" value="TreeGrafter"/>
</dbReference>
<evidence type="ECO:0000256" key="1">
    <source>
        <dbReference type="SAM" id="MobiDB-lite"/>
    </source>
</evidence>
<dbReference type="PROSITE" id="PS50088">
    <property type="entry name" value="ANK_REPEAT"/>
    <property type="match status" value="6"/>
</dbReference>
<dbReference type="Gene3D" id="1.25.40.20">
    <property type="entry name" value="Ankyrin repeat-containing domain"/>
    <property type="match status" value="4"/>
</dbReference>
<accession>A0A7R8WR80</accession>
<dbReference type="PROSITE" id="PS51205">
    <property type="entry name" value="VPS9"/>
    <property type="match status" value="1"/>
</dbReference>
<dbReference type="GO" id="GO:0048812">
    <property type="term" value="P:neuron projection morphogenesis"/>
    <property type="evidence" value="ECO:0007669"/>
    <property type="project" value="TreeGrafter"/>
</dbReference>
<dbReference type="GO" id="GO:0030133">
    <property type="term" value="C:transport vesicle"/>
    <property type="evidence" value="ECO:0007669"/>
    <property type="project" value="TreeGrafter"/>
</dbReference>
<dbReference type="InterPro" id="IPR036770">
    <property type="entry name" value="Ankyrin_rpt-contain_sf"/>
</dbReference>